<organism evidence="3">
    <name type="scientific">freshwater metagenome</name>
    <dbReference type="NCBI Taxonomy" id="449393"/>
    <lineage>
        <taxon>unclassified sequences</taxon>
        <taxon>metagenomes</taxon>
        <taxon>ecological metagenomes</taxon>
    </lineage>
</organism>
<protein>
    <submittedName>
        <fullName evidence="3">Unannotated protein</fullName>
    </submittedName>
</protein>
<name>A0A6J6D2E9_9ZZZZ</name>
<reference evidence="3" key="1">
    <citation type="submission" date="2020-05" db="EMBL/GenBank/DDBJ databases">
        <authorList>
            <person name="Chiriac C."/>
            <person name="Salcher M."/>
            <person name="Ghai R."/>
            <person name="Kavagutti S V."/>
        </authorList>
    </citation>
    <scope>NUCLEOTIDE SEQUENCE</scope>
</reference>
<dbReference type="PANTHER" id="PTHR43597:SF5">
    <property type="entry name" value="SUFE-LIKE PROTEIN 2, CHLOROPLASTIC"/>
    <property type="match status" value="1"/>
</dbReference>
<proteinExistence type="inferred from homology"/>
<gene>
    <name evidence="3" type="ORF">UFOPK1537_00659</name>
</gene>
<feature type="domain" description="Fe-S metabolism associated" evidence="2">
    <location>
        <begin position="12"/>
        <end position="136"/>
    </location>
</feature>
<dbReference type="PANTHER" id="PTHR43597">
    <property type="entry name" value="SULFUR ACCEPTOR PROTEIN CSDE"/>
    <property type="match status" value="1"/>
</dbReference>
<comment type="similarity">
    <text evidence="1">Belongs to the SufE family.</text>
</comment>
<dbReference type="Pfam" id="PF02657">
    <property type="entry name" value="SufE"/>
    <property type="match status" value="1"/>
</dbReference>
<dbReference type="AlphaFoldDB" id="A0A6J6D2E9"/>
<evidence type="ECO:0000313" key="3">
    <source>
        <dbReference type="EMBL" id="CAB4556799.1"/>
    </source>
</evidence>
<dbReference type="EMBL" id="CAEZSX010000099">
    <property type="protein sequence ID" value="CAB4556799.1"/>
    <property type="molecule type" value="Genomic_DNA"/>
</dbReference>
<evidence type="ECO:0000256" key="1">
    <source>
        <dbReference type="ARBA" id="ARBA00010282"/>
    </source>
</evidence>
<dbReference type="SUPFAM" id="SSF82649">
    <property type="entry name" value="SufE/NifU"/>
    <property type="match status" value="1"/>
</dbReference>
<dbReference type="InterPro" id="IPR003808">
    <property type="entry name" value="Fe-S_metab-assoc_dom"/>
</dbReference>
<accession>A0A6J6D2E9</accession>
<dbReference type="Gene3D" id="3.90.1010.10">
    <property type="match status" value="1"/>
</dbReference>
<evidence type="ECO:0000259" key="2">
    <source>
        <dbReference type="Pfam" id="PF02657"/>
    </source>
</evidence>
<sequence length="143" mass="16270">MATLELPETLIEDFASIRESERLDLLLEFSEALPKLPPRYADHPELLERVEECQSPIYLFVEIDQDDCARLFFSAPAEAPTTRGFASILYSVIDGLKVQEALDFDIDFPSKLSLQKVVSPLRLRGMIGMLGRIKRQLREKSAE</sequence>